<proteinExistence type="predicted"/>
<protein>
    <submittedName>
        <fullName evidence="2">Uncharacterized protein</fullName>
    </submittedName>
</protein>
<name>A0AAV7NP99_PLEWA</name>
<comment type="caution">
    <text evidence="2">The sequence shown here is derived from an EMBL/GenBank/DDBJ whole genome shotgun (WGS) entry which is preliminary data.</text>
</comment>
<evidence type="ECO:0000256" key="1">
    <source>
        <dbReference type="SAM" id="MobiDB-lite"/>
    </source>
</evidence>
<evidence type="ECO:0000313" key="3">
    <source>
        <dbReference type="Proteomes" id="UP001066276"/>
    </source>
</evidence>
<evidence type="ECO:0000313" key="2">
    <source>
        <dbReference type="EMBL" id="KAJ1116902.1"/>
    </source>
</evidence>
<dbReference type="EMBL" id="JANPWB010000012">
    <property type="protein sequence ID" value="KAJ1116902.1"/>
    <property type="molecule type" value="Genomic_DNA"/>
</dbReference>
<organism evidence="2 3">
    <name type="scientific">Pleurodeles waltl</name>
    <name type="common">Iberian ribbed newt</name>
    <dbReference type="NCBI Taxonomy" id="8319"/>
    <lineage>
        <taxon>Eukaryota</taxon>
        <taxon>Metazoa</taxon>
        <taxon>Chordata</taxon>
        <taxon>Craniata</taxon>
        <taxon>Vertebrata</taxon>
        <taxon>Euteleostomi</taxon>
        <taxon>Amphibia</taxon>
        <taxon>Batrachia</taxon>
        <taxon>Caudata</taxon>
        <taxon>Salamandroidea</taxon>
        <taxon>Salamandridae</taxon>
        <taxon>Pleurodelinae</taxon>
        <taxon>Pleurodeles</taxon>
    </lineage>
</organism>
<dbReference type="AlphaFoldDB" id="A0AAV7NP99"/>
<accession>A0AAV7NP99</accession>
<gene>
    <name evidence="2" type="ORF">NDU88_005107</name>
</gene>
<reference evidence="2" key="1">
    <citation type="journal article" date="2022" name="bioRxiv">
        <title>Sequencing and chromosome-scale assembly of the giantPleurodeles waltlgenome.</title>
        <authorList>
            <person name="Brown T."/>
            <person name="Elewa A."/>
            <person name="Iarovenko S."/>
            <person name="Subramanian E."/>
            <person name="Araus A.J."/>
            <person name="Petzold A."/>
            <person name="Susuki M."/>
            <person name="Suzuki K.-i.T."/>
            <person name="Hayashi T."/>
            <person name="Toyoda A."/>
            <person name="Oliveira C."/>
            <person name="Osipova E."/>
            <person name="Leigh N.D."/>
            <person name="Simon A."/>
            <person name="Yun M.H."/>
        </authorList>
    </citation>
    <scope>NUCLEOTIDE SEQUENCE</scope>
    <source>
        <strain evidence="2">20211129_DDA</strain>
        <tissue evidence="2">Liver</tissue>
    </source>
</reference>
<feature type="compositionally biased region" description="Basic and acidic residues" evidence="1">
    <location>
        <begin position="29"/>
        <end position="38"/>
    </location>
</feature>
<keyword evidence="3" id="KW-1185">Reference proteome</keyword>
<feature type="region of interest" description="Disordered" evidence="1">
    <location>
        <begin position="27"/>
        <end position="52"/>
    </location>
</feature>
<dbReference type="Proteomes" id="UP001066276">
    <property type="component" value="Chromosome 8"/>
</dbReference>
<sequence length="159" mass="17718">MPNSVTSVASPDIEVKRSRTCALALSGEKPVKEGRASEECEAEMGSDPRLTVAAPPVELERSEGRPDKIRLLSNAATHAVQKKRPIFKTLIKRSEEVKAEAGVERELLPMRSVWVESELHNHERVTDDVKEGVFVGAIKSGYPKTVKEWELYQRVLKKG</sequence>